<dbReference type="InterPro" id="IPR051311">
    <property type="entry name" value="DedA_domain"/>
</dbReference>
<protein>
    <submittedName>
        <fullName evidence="8">Alkaline phosphatase</fullName>
    </submittedName>
</protein>
<feature type="transmembrane region" description="Helical" evidence="6">
    <location>
        <begin position="12"/>
        <end position="35"/>
    </location>
</feature>
<dbReference type="PANTHER" id="PTHR42709">
    <property type="entry name" value="ALKALINE PHOSPHATASE LIKE PROTEIN"/>
    <property type="match status" value="1"/>
</dbReference>
<dbReference type="AlphaFoldDB" id="A0A2M6R7V7"/>
<evidence type="ECO:0000256" key="6">
    <source>
        <dbReference type="SAM" id="Phobius"/>
    </source>
</evidence>
<feature type="transmembrane region" description="Helical" evidence="6">
    <location>
        <begin position="175"/>
        <end position="195"/>
    </location>
</feature>
<evidence type="ECO:0000256" key="1">
    <source>
        <dbReference type="ARBA" id="ARBA00004651"/>
    </source>
</evidence>
<keyword evidence="2" id="KW-1003">Cell membrane</keyword>
<dbReference type="Proteomes" id="UP000231162">
    <property type="component" value="Unassembled WGS sequence"/>
</dbReference>
<evidence type="ECO:0000256" key="4">
    <source>
        <dbReference type="ARBA" id="ARBA00022989"/>
    </source>
</evidence>
<feature type="domain" description="VTT" evidence="7">
    <location>
        <begin position="37"/>
        <end position="162"/>
    </location>
</feature>
<evidence type="ECO:0000256" key="3">
    <source>
        <dbReference type="ARBA" id="ARBA00022692"/>
    </source>
</evidence>
<dbReference type="EMBL" id="PEZX01000044">
    <property type="protein sequence ID" value="PIS06642.1"/>
    <property type="molecule type" value="Genomic_DNA"/>
</dbReference>
<keyword evidence="3 6" id="KW-0812">Transmembrane</keyword>
<accession>A0A2M6R7V7</accession>
<name>A0A2M6R7V7_9BACT</name>
<organism evidence="8 9">
    <name type="scientific">Candidatus Berkelbacteria bacterium CG10_big_fil_rev_8_21_14_0_10_43_14</name>
    <dbReference type="NCBI Taxonomy" id="1974515"/>
    <lineage>
        <taxon>Bacteria</taxon>
        <taxon>Candidatus Berkelbacteria</taxon>
    </lineage>
</organism>
<evidence type="ECO:0000259" key="7">
    <source>
        <dbReference type="Pfam" id="PF09335"/>
    </source>
</evidence>
<dbReference type="InterPro" id="IPR032816">
    <property type="entry name" value="VTT_dom"/>
</dbReference>
<evidence type="ECO:0000313" key="9">
    <source>
        <dbReference type="Proteomes" id="UP000231162"/>
    </source>
</evidence>
<gene>
    <name evidence="8" type="ORF">COT79_03505</name>
</gene>
<evidence type="ECO:0000256" key="2">
    <source>
        <dbReference type="ARBA" id="ARBA00022475"/>
    </source>
</evidence>
<keyword evidence="5 6" id="KW-0472">Membrane</keyword>
<proteinExistence type="predicted"/>
<sequence>MEQILSTLTHLITNYISATGLFGVGFLMTLESAGIPIPSEVIMPFSGFLVFQGTLTIWGVAFVGALGNLIGSLIAYYIGLFGGRPLVEKYGKYILLSKHDLDVTDKFFQKRGNLTVFIGRILPIVRTYISFPAGIARMKLTPFIIYTFVGAYIWSYALALVGVRLGENWEAIKIVGRKFDILIAILIIAGIVWYIRRHIRNNSKLKTQN</sequence>
<dbReference type="GO" id="GO:0005886">
    <property type="term" value="C:plasma membrane"/>
    <property type="evidence" value="ECO:0007669"/>
    <property type="project" value="UniProtKB-SubCell"/>
</dbReference>
<reference evidence="9" key="1">
    <citation type="submission" date="2017-09" db="EMBL/GenBank/DDBJ databases">
        <title>Depth-based differentiation of microbial function through sediment-hosted aquifers and enrichment of novel symbionts in the deep terrestrial subsurface.</title>
        <authorList>
            <person name="Probst A.J."/>
            <person name="Ladd B."/>
            <person name="Jarett J.K."/>
            <person name="Geller-Mcgrath D.E."/>
            <person name="Sieber C.M.K."/>
            <person name="Emerson J.B."/>
            <person name="Anantharaman K."/>
            <person name="Thomas B.C."/>
            <person name="Malmstrom R."/>
            <person name="Stieglmeier M."/>
            <person name="Klingl A."/>
            <person name="Woyke T."/>
            <person name="Ryan C.M."/>
            <person name="Banfield J.F."/>
        </authorList>
    </citation>
    <scope>NUCLEOTIDE SEQUENCE [LARGE SCALE GENOMIC DNA]</scope>
</reference>
<dbReference type="PANTHER" id="PTHR42709:SF6">
    <property type="entry name" value="UNDECAPRENYL PHOSPHATE TRANSPORTER A"/>
    <property type="match status" value="1"/>
</dbReference>
<feature type="transmembrane region" description="Helical" evidence="6">
    <location>
        <begin position="55"/>
        <end position="79"/>
    </location>
</feature>
<comment type="subcellular location">
    <subcellularLocation>
        <location evidence="1">Cell membrane</location>
        <topology evidence="1">Multi-pass membrane protein</topology>
    </subcellularLocation>
</comment>
<evidence type="ECO:0000313" key="8">
    <source>
        <dbReference type="EMBL" id="PIS06642.1"/>
    </source>
</evidence>
<keyword evidence="4 6" id="KW-1133">Transmembrane helix</keyword>
<evidence type="ECO:0000256" key="5">
    <source>
        <dbReference type="ARBA" id="ARBA00023136"/>
    </source>
</evidence>
<comment type="caution">
    <text evidence="8">The sequence shown here is derived from an EMBL/GenBank/DDBJ whole genome shotgun (WGS) entry which is preliminary data.</text>
</comment>
<dbReference type="Pfam" id="PF09335">
    <property type="entry name" value="VTT_dom"/>
    <property type="match status" value="1"/>
</dbReference>
<feature type="transmembrane region" description="Helical" evidence="6">
    <location>
        <begin position="143"/>
        <end position="163"/>
    </location>
</feature>